<keyword evidence="1" id="KW-0472">Membrane</keyword>
<evidence type="ECO:0000313" key="2">
    <source>
        <dbReference type="EMBL" id="MFC4130568.1"/>
    </source>
</evidence>
<dbReference type="NCBIfam" id="NF038083">
    <property type="entry name" value="CU044_5270_fam"/>
    <property type="match status" value="1"/>
</dbReference>
<keyword evidence="3" id="KW-1185">Reference proteome</keyword>
<proteinExistence type="predicted"/>
<evidence type="ECO:0000313" key="3">
    <source>
        <dbReference type="Proteomes" id="UP001595816"/>
    </source>
</evidence>
<feature type="transmembrane region" description="Helical" evidence="1">
    <location>
        <begin position="45"/>
        <end position="65"/>
    </location>
</feature>
<dbReference type="RefSeq" id="WP_253757655.1">
    <property type="nucleotide sequence ID" value="NZ_JAMZDZ010000001.1"/>
</dbReference>
<comment type="caution">
    <text evidence="2">The sequence shown here is derived from an EMBL/GenBank/DDBJ whole genome shotgun (WGS) entry which is preliminary data.</text>
</comment>
<gene>
    <name evidence="2" type="ORF">ACFOZ4_08120</name>
</gene>
<keyword evidence="1" id="KW-1133">Transmembrane helix</keyword>
<dbReference type="InterPro" id="IPR047789">
    <property type="entry name" value="CU044_5270-like"/>
</dbReference>
<protein>
    <submittedName>
        <fullName evidence="2">CU044_5270 family protein</fullName>
    </submittedName>
</protein>
<sequence length="339" mass="36139">MNRHRRALQQIADARPAVLDGAPDRPAPHFPDAPAHFRRTPRQRLVLAGLVPTIAVAAIVIAVAVSTTGQGVTPQPPQTQAESPNARGILLAAAAQAATGTQPTGSYWVTKLEMQIRYDVGGYTVLARVENETWHALRTGVDDVSVITWLGAAPATEADKTAWAKAGSPTSWQALAPDGKPGRKVDAAPRARKVEIVPPFGFALLSKDLTYADVQALPADPARLKAYLTALDAQSMDTELLFSLGGEILTQLPATPQVRAAVYRMLAELPDLTITQGEQDAKGRPGVGVQHTFRNADGSTFDSKLIIDPQSGDLLATVDRQGSTLRLDDRFTDEAPPTA</sequence>
<organism evidence="2 3">
    <name type="scientific">Hamadaea flava</name>
    <dbReference type="NCBI Taxonomy" id="1742688"/>
    <lineage>
        <taxon>Bacteria</taxon>
        <taxon>Bacillati</taxon>
        <taxon>Actinomycetota</taxon>
        <taxon>Actinomycetes</taxon>
        <taxon>Micromonosporales</taxon>
        <taxon>Micromonosporaceae</taxon>
        <taxon>Hamadaea</taxon>
    </lineage>
</organism>
<evidence type="ECO:0000256" key="1">
    <source>
        <dbReference type="SAM" id="Phobius"/>
    </source>
</evidence>
<reference evidence="3" key="1">
    <citation type="journal article" date="2019" name="Int. J. Syst. Evol. Microbiol.">
        <title>The Global Catalogue of Microorganisms (GCM) 10K type strain sequencing project: providing services to taxonomists for standard genome sequencing and annotation.</title>
        <authorList>
            <consortium name="The Broad Institute Genomics Platform"/>
            <consortium name="The Broad Institute Genome Sequencing Center for Infectious Disease"/>
            <person name="Wu L."/>
            <person name="Ma J."/>
        </authorList>
    </citation>
    <scope>NUCLEOTIDE SEQUENCE [LARGE SCALE GENOMIC DNA]</scope>
    <source>
        <strain evidence="3">CGMCC 4.7289</strain>
    </source>
</reference>
<dbReference type="Proteomes" id="UP001595816">
    <property type="component" value="Unassembled WGS sequence"/>
</dbReference>
<name>A0ABV8LJ74_9ACTN</name>
<keyword evidence="1" id="KW-0812">Transmembrane</keyword>
<accession>A0ABV8LJ74</accession>
<dbReference type="EMBL" id="JBHSAY010000005">
    <property type="protein sequence ID" value="MFC4130568.1"/>
    <property type="molecule type" value="Genomic_DNA"/>
</dbReference>